<evidence type="ECO:0000313" key="1">
    <source>
        <dbReference type="EMBL" id="GMF05593.1"/>
    </source>
</evidence>
<name>A0ACB5UA36_AMBMO</name>
<reference evidence="1" key="1">
    <citation type="submission" date="2023-04" db="EMBL/GenBank/DDBJ databases">
        <title>Ambrosiozyma monospora NBRC 10751.</title>
        <authorList>
            <person name="Ichikawa N."/>
            <person name="Sato H."/>
            <person name="Tonouchi N."/>
        </authorList>
    </citation>
    <scope>NUCLEOTIDE SEQUENCE</scope>
    <source>
        <strain evidence="1">NBRC 10751</strain>
    </source>
</reference>
<accession>A0ACB5UA36</accession>
<organism evidence="1 2">
    <name type="scientific">Ambrosiozyma monospora</name>
    <name type="common">Yeast</name>
    <name type="synonym">Endomycopsis monosporus</name>
    <dbReference type="NCBI Taxonomy" id="43982"/>
    <lineage>
        <taxon>Eukaryota</taxon>
        <taxon>Fungi</taxon>
        <taxon>Dikarya</taxon>
        <taxon>Ascomycota</taxon>
        <taxon>Saccharomycotina</taxon>
        <taxon>Pichiomycetes</taxon>
        <taxon>Pichiales</taxon>
        <taxon>Pichiaceae</taxon>
        <taxon>Ambrosiozyma</taxon>
    </lineage>
</organism>
<gene>
    <name evidence="1" type="ORF">Amon02_001239200</name>
</gene>
<protein>
    <submittedName>
        <fullName evidence="1">Unnamed protein product</fullName>
    </submittedName>
</protein>
<sequence>MKCWKLGPLSHGVTTKMMTLFLIDRSLNWGIRANFDSISILSFTLRLTKVDVLTYYPTKLDYHPISVTASKSTNMVSLKIGQVSFYEYDDEHEKDDLYKGNMFLSFHANIYSALKHGEPIEAAQFDA</sequence>
<dbReference type="Proteomes" id="UP001165064">
    <property type="component" value="Unassembled WGS sequence"/>
</dbReference>
<comment type="caution">
    <text evidence="1">The sequence shown here is derived from an EMBL/GenBank/DDBJ whole genome shotgun (WGS) entry which is preliminary data.</text>
</comment>
<dbReference type="EMBL" id="BSXS01014513">
    <property type="protein sequence ID" value="GMF05593.1"/>
    <property type="molecule type" value="Genomic_DNA"/>
</dbReference>
<keyword evidence="2" id="KW-1185">Reference proteome</keyword>
<evidence type="ECO:0000313" key="2">
    <source>
        <dbReference type="Proteomes" id="UP001165064"/>
    </source>
</evidence>
<proteinExistence type="predicted"/>